<evidence type="ECO:0000256" key="1">
    <source>
        <dbReference type="ARBA" id="ARBA00004173"/>
    </source>
</evidence>
<dbReference type="STRING" id="13616.ENSMODP00000048331"/>
<name>A0A5F8GMF7_MONDO</name>
<dbReference type="PANTHER" id="PTHR11387">
    <property type="entry name" value="CYTOCHROME C OXIDASE SUBUNIT 6B"/>
    <property type="match status" value="1"/>
</dbReference>
<dbReference type="GO" id="GO:0005739">
    <property type="term" value="C:mitochondrion"/>
    <property type="evidence" value="ECO:0000318"/>
    <property type="project" value="GO_Central"/>
</dbReference>
<feature type="compositionally biased region" description="Polar residues" evidence="6">
    <location>
        <begin position="1"/>
        <end position="12"/>
    </location>
</feature>
<dbReference type="InterPro" id="IPR003213">
    <property type="entry name" value="Cyt_c_oxidase_su6B"/>
</dbReference>
<dbReference type="SUPFAM" id="SSF47694">
    <property type="entry name" value="Cytochrome c oxidase subunit h"/>
    <property type="match status" value="1"/>
</dbReference>
<dbReference type="AlphaFoldDB" id="A0A5F8GMF7"/>
<evidence type="ECO:0000313" key="7">
    <source>
        <dbReference type="Ensembl" id="ENSMODP00000048331.1"/>
    </source>
</evidence>
<evidence type="ECO:0000256" key="3">
    <source>
        <dbReference type="ARBA" id="ARBA00023157"/>
    </source>
</evidence>
<evidence type="ECO:0000256" key="4">
    <source>
        <dbReference type="ARBA" id="ARBA00040060"/>
    </source>
</evidence>
<dbReference type="GO" id="GO:0045277">
    <property type="term" value="C:respiratory chain complex IV"/>
    <property type="evidence" value="ECO:0007669"/>
    <property type="project" value="InterPro"/>
</dbReference>
<dbReference type="InterPro" id="IPR048280">
    <property type="entry name" value="COX6B-like"/>
</dbReference>
<accession>A0A5F8GMF7</accession>
<dbReference type="Proteomes" id="UP000002280">
    <property type="component" value="Chromosome 8"/>
</dbReference>
<feature type="region of interest" description="Disordered" evidence="6">
    <location>
        <begin position="96"/>
        <end position="177"/>
    </location>
</feature>
<protein>
    <recommendedName>
        <fullName evidence="4">Cytochrome c oxidase subunit 6B1</fullName>
    </recommendedName>
    <alternativeName>
        <fullName evidence="5">Cytochrome c oxidase subunit VIb isoform 1</fullName>
    </alternativeName>
</protein>
<dbReference type="GO" id="GO:0030061">
    <property type="term" value="C:mitochondrial crista"/>
    <property type="evidence" value="ECO:0000318"/>
    <property type="project" value="GO_Central"/>
</dbReference>
<dbReference type="Pfam" id="PF02297">
    <property type="entry name" value="COX6B"/>
    <property type="match status" value="1"/>
</dbReference>
<dbReference type="GeneTree" id="ENSGT00940000162621"/>
<evidence type="ECO:0000256" key="6">
    <source>
        <dbReference type="SAM" id="MobiDB-lite"/>
    </source>
</evidence>
<proteinExistence type="predicted"/>
<dbReference type="InParanoid" id="A0A5F8GMF7"/>
<dbReference type="Bgee" id="ENSMODG00000050935">
    <property type="expression patterns" value="Expressed in testis and 17 other cell types or tissues"/>
</dbReference>
<keyword evidence="3" id="KW-1015">Disulfide bond</keyword>
<feature type="region of interest" description="Disordered" evidence="6">
    <location>
        <begin position="1"/>
        <end position="20"/>
    </location>
</feature>
<sequence length="177" mass="19212">AAGAQGPSNHSTPPFDPHFPYQNQTRNCYQNFRDFHRCTKIMKRRGKDSSPCDYYRKVYHSLCPLSWLSREGAGLRRGGPRFWRAACLSPCLPPRSCSAGRTRSGRGRSPGRSEGPPEKSSQPADLTRRLLLKNQLQTARHPVSAIPGTGVGRPRAPAGCAGPRSPHSPGGTGAIAP</sequence>
<reference evidence="7" key="3">
    <citation type="submission" date="2025-09" db="UniProtKB">
        <authorList>
            <consortium name="Ensembl"/>
        </authorList>
    </citation>
    <scope>IDENTIFICATION</scope>
</reference>
<keyword evidence="8" id="KW-1185">Reference proteome</keyword>
<dbReference type="CDD" id="cd00926">
    <property type="entry name" value="Cyt_c_Oxidase_VIb"/>
    <property type="match status" value="1"/>
</dbReference>
<dbReference type="Gene3D" id="1.10.10.140">
    <property type="entry name" value="Cytochrome c oxidase, subunit VIb"/>
    <property type="match status" value="1"/>
</dbReference>
<dbReference type="Ensembl" id="ENSMODT00000077720.1">
    <property type="protein sequence ID" value="ENSMODP00000048331.1"/>
    <property type="gene ID" value="ENSMODG00000050935.1"/>
</dbReference>
<evidence type="ECO:0000313" key="8">
    <source>
        <dbReference type="Proteomes" id="UP000002280"/>
    </source>
</evidence>
<comment type="subcellular location">
    <subcellularLocation>
        <location evidence="1">Mitochondrion</location>
    </subcellularLocation>
</comment>
<dbReference type="FunFam" id="1.10.10.140:FF:000001">
    <property type="entry name" value="Cytochrome c oxidase subunit 6B1"/>
    <property type="match status" value="1"/>
</dbReference>
<evidence type="ECO:0000256" key="5">
    <source>
        <dbReference type="ARBA" id="ARBA00042114"/>
    </source>
</evidence>
<dbReference type="InterPro" id="IPR036549">
    <property type="entry name" value="CX6/COA6-like_sf"/>
</dbReference>
<reference evidence="7" key="2">
    <citation type="submission" date="2025-08" db="UniProtKB">
        <authorList>
            <consortium name="Ensembl"/>
        </authorList>
    </citation>
    <scope>IDENTIFICATION</scope>
</reference>
<reference evidence="7 8" key="1">
    <citation type="journal article" date="2007" name="Nature">
        <title>Genome of the marsupial Monodelphis domestica reveals innovation in non-coding sequences.</title>
        <authorList>
            <person name="Mikkelsen T.S."/>
            <person name="Wakefield M.J."/>
            <person name="Aken B."/>
            <person name="Amemiya C.T."/>
            <person name="Chang J.L."/>
            <person name="Duke S."/>
            <person name="Garber M."/>
            <person name="Gentles A.J."/>
            <person name="Goodstadt L."/>
            <person name="Heger A."/>
            <person name="Jurka J."/>
            <person name="Kamal M."/>
            <person name="Mauceli E."/>
            <person name="Searle S.M."/>
            <person name="Sharpe T."/>
            <person name="Baker M.L."/>
            <person name="Batzer M.A."/>
            <person name="Benos P.V."/>
            <person name="Belov K."/>
            <person name="Clamp M."/>
            <person name="Cook A."/>
            <person name="Cuff J."/>
            <person name="Das R."/>
            <person name="Davidow L."/>
            <person name="Deakin J.E."/>
            <person name="Fazzari M.J."/>
            <person name="Glass J.L."/>
            <person name="Grabherr M."/>
            <person name="Greally J.M."/>
            <person name="Gu W."/>
            <person name="Hore T.A."/>
            <person name="Huttley G.A."/>
            <person name="Kleber M."/>
            <person name="Jirtle R.L."/>
            <person name="Koina E."/>
            <person name="Lee J.T."/>
            <person name="Mahony S."/>
            <person name="Marra M.A."/>
            <person name="Miller R.D."/>
            <person name="Nicholls R.D."/>
            <person name="Oda M."/>
            <person name="Papenfuss A.T."/>
            <person name="Parra Z.E."/>
            <person name="Pollock D.D."/>
            <person name="Ray D.A."/>
            <person name="Schein J.E."/>
            <person name="Speed T.P."/>
            <person name="Thompson K."/>
            <person name="VandeBerg J.L."/>
            <person name="Wade C.M."/>
            <person name="Walker J.A."/>
            <person name="Waters P.D."/>
            <person name="Webber C."/>
            <person name="Weidman J.R."/>
            <person name="Xie X."/>
            <person name="Zody M.C."/>
            <person name="Baldwin J."/>
            <person name="Abdouelleil A."/>
            <person name="Abdulkadir J."/>
            <person name="Abebe A."/>
            <person name="Abera B."/>
            <person name="Abreu J."/>
            <person name="Acer S.C."/>
            <person name="Aftuck L."/>
            <person name="Alexander A."/>
            <person name="An P."/>
            <person name="Anderson E."/>
            <person name="Anderson S."/>
            <person name="Arachi H."/>
            <person name="Azer M."/>
            <person name="Bachantsang P."/>
            <person name="Barry A."/>
            <person name="Bayul T."/>
            <person name="Berlin A."/>
            <person name="Bessette D."/>
            <person name="Bloom T."/>
            <person name="Bloom T."/>
            <person name="Boguslavskiy L."/>
            <person name="Bonnet C."/>
            <person name="Boukhgalter B."/>
            <person name="Bourzgui I."/>
            <person name="Brown A."/>
            <person name="Cahill P."/>
            <person name="Channer S."/>
            <person name="Cheshatsang Y."/>
            <person name="Chuda L."/>
            <person name="Citroen M."/>
            <person name="Collymore A."/>
            <person name="Cooke P."/>
            <person name="Costello M."/>
            <person name="D'Aco K."/>
            <person name="Daza R."/>
            <person name="De Haan G."/>
            <person name="DeGray S."/>
            <person name="DeMaso C."/>
            <person name="Dhargay N."/>
            <person name="Dooley K."/>
            <person name="Dooley E."/>
            <person name="Doricent M."/>
            <person name="Dorje P."/>
            <person name="Dorjee K."/>
            <person name="Dupes A."/>
            <person name="Elong R."/>
            <person name="Falk J."/>
            <person name="Farina A."/>
            <person name="Faro S."/>
            <person name="Ferguson D."/>
            <person name="Fisher S."/>
            <person name="Foley C.D."/>
            <person name="Franke A."/>
            <person name="Friedrich D."/>
            <person name="Gadbois L."/>
            <person name="Gearin G."/>
            <person name="Gearin C.R."/>
            <person name="Giannoukos G."/>
            <person name="Goode T."/>
            <person name="Graham J."/>
            <person name="Grandbois E."/>
            <person name="Grewal S."/>
            <person name="Gyaltsen K."/>
            <person name="Hafez N."/>
            <person name="Hagos B."/>
            <person name="Hall J."/>
            <person name="Henson C."/>
            <person name="Hollinger A."/>
            <person name="Honan T."/>
            <person name="Huard M.D."/>
            <person name="Hughes L."/>
            <person name="Hurhula B."/>
            <person name="Husby M.E."/>
            <person name="Kamat A."/>
            <person name="Kanga B."/>
            <person name="Kashin S."/>
            <person name="Khazanovich D."/>
            <person name="Kisner P."/>
            <person name="Lance K."/>
            <person name="Lara M."/>
            <person name="Lee W."/>
            <person name="Lennon N."/>
            <person name="Letendre F."/>
            <person name="LeVine R."/>
            <person name="Lipovsky A."/>
            <person name="Liu X."/>
            <person name="Liu J."/>
            <person name="Liu S."/>
            <person name="Lokyitsang T."/>
            <person name="Lokyitsang Y."/>
            <person name="Lubonja R."/>
            <person name="Lui A."/>
            <person name="MacDonald P."/>
            <person name="Magnisalis V."/>
            <person name="Maru K."/>
            <person name="Matthews C."/>
            <person name="McCusker W."/>
            <person name="McDonough S."/>
            <person name="Mehta T."/>
            <person name="Meldrim J."/>
            <person name="Meneus L."/>
            <person name="Mihai O."/>
            <person name="Mihalev A."/>
            <person name="Mihova T."/>
            <person name="Mittelman R."/>
            <person name="Mlenga V."/>
            <person name="Montmayeur A."/>
            <person name="Mulrain L."/>
            <person name="Navidi A."/>
            <person name="Naylor J."/>
            <person name="Negash T."/>
            <person name="Nguyen T."/>
            <person name="Nguyen N."/>
            <person name="Nicol R."/>
            <person name="Norbu C."/>
            <person name="Norbu N."/>
            <person name="Novod N."/>
            <person name="O'Neill B."/>
            <person name="Osman S."/>
            <person name="Markiewicz E."/>
            <person name="Oyono O.L."/>
            <person name="Patti C."/>
            <person name="Phunkhang P."/>
            <person name="Pierre F."/>
            <person name="Priest M."/>
            <person name="Raghuraman S."/>
            <person name="Rege F."/>
            <person name="Reyes R."/>
            <person name="Rise C."/>
            <person name="Rogov P."/>
            <person name="Ross K."/>
            <person name="Ryan E."/>
            <person name="Settipalli S."/>
            <person name="Shea T."/>
            <person name="Sherpa N."/>
            <person name="Shi L."/>
            <person name="Shih D."/>
            <person name="Sparrow T."/>
            <person name="Spaulding J."/>
            <person name="Stalker J."/>
            <person name="Stange-Thomann N."/>
            <person name="Stavropoulos S."/>
            <person name="Stone C."/>
            <person name="Strader C."/>
            <person name="Tesfaye S."/>
            <person name="Thomson T."/>
            <person name="Thoulutsang Y."/>
            <person name="Thoulutsang D."/>
            <person name="Topham K."/>
            <person name="Topping I."/>
            <person name="Tsamla T."/>
            <person name="Vassiliev H."/>
            <person name="Vo A."/>
            <person name="Wangchuk T."/>
            <person name="Wangdi T."/>
            <person name="Weiand M."/>
            <person name="Wilkinson J."/>
            <person name="Wilson A."/>
            <person name="Yadav S."/>
            <person name="Young G."/>
            <person name="Yu Q."/>
            <person name="Zembek L."/>
            <person name="Zhong D."/>
            <person name="Zimmer A."/>
            <person name="Zwirko Z."/>
            <person name="Jaffe D.B."/>
            <person name="Alvarez P."/>
            <person name="Brockman W."/>
            <person name="Butler J."/>
            <person name="Chin C."/>
            <person name="Gnerre S."/>
            <person name="MacCallum I."/>
            <person name="Graves J.A."/>
            <person name="Ponting C.P."/>
            <person name="Breen M."/>
            <person name="Samollow P.B."/>
            <person name="Lander E.S."/>
            <person name="Lindblad-Toh K."/>
        </authorList>
    </citation>
    <scope>NUCLEOTIDE SEQUENCE [LARGE SCALE GENOMIC DNA]</scope>
</reference>
<organism evidence="7 8">
    <name type="scientific">Monodelphis domestica</name>
    <name type="common">Gray short-tailed opossum</name>
    <dbReference type="NCBI Taxonomy" id="13616"/>
    <lineage>
        <taxon>Eukaryota</taxon>
        <taxon>Metazoa</taxon>
        <taxon>Chordata</taxon>
        <taxon>Craniata</taxon>
        <taxon>Vertebrata</taxon>
        <taxon>Euteleostomi</taxon>
        <taxon>Mammalia</taxon>
        <taxon>Metatheria</taxon>
        <taxon>Didelphimorphia</taxon>
        <taxon>Didelphidae</taxon>
        <taxon>Monodelphis</taxon>
    </lineage>
</organism>
<keyword evidence="2" id="KW-0496">Mitochondrion</keyword>
<evidence type="ECO:0000256" key="2">
    <source>
        <dbReference type="ARBA" id="ARBA00023128"/>
    </source>
</evidence>